<dbReference type="EMBL" id="SADV01000039">
    <property type="protein sequence ID" value="TQR27077.1"/>
    <property type="molecule type" value="Genomic_DNA"/>
</dbReference>
<evidence type="ECO:0000313" key="2">
    <source>
        <dbReference type="EMBL" id="TQR27077.1"/>
    </source>
</evidence>
<feature type="transmembrane region" description="Helical" evidence="1">
    <location>
        <begin position="80"/>
        <end position="101"/>
    </location>
</feature>
<feature type="transmembrane region" description="Helical" evidence="1">
    <location>
        <begin position="16"/>
        <end position="38"/>
    </location>
</feature>
<dbReference type="GO" id="GO:0016787">
    <property type="term" value="F:hydrolase activity"/>
    <property type="evidence" value="ECO:0007669"/>
    <property type="project" value="UniProtKB-KW"/>
</dbReference>
<proteinExistence type="predicted"/>
<keyword evidence="1" id="KW-0472">Membrane</keyword>
<sequence length="109" mass="12613">MIDLLNNWMLESTDNFNIVVGITAILLLGSIVILFIFSRKIGQPDERTNAIYLKIISCMFTTQIIMNAIFLSLVDSNIEYFRQFFLLLQGIVFLIGAIYAIRLYRKEIK</sequence>
<accession>A0A544U7L0</accession>
<organism evidence="2 3">
    <name type="scientific">Lysinibacillus sphaericus</name>
    <name type="common">Bacillus sphaericus</name>
    <dbReference type="NCBI Taxonomy" id="1421"/>
    <lineage>
        <taxon>Bacteria</taxon>
        <taxon>Bacillati</taxon>
        <taxon>Bacillota</taxon>
        <taxon>Bacilli</taxon>
        <taxon>Bacillales</taxon>
        <taxon>Bacillaceae</taxon>
        <taxon>Lysinibacillus</taxon>
    </lineage>
</organism>
<keyword evidence="1" id="KW-1133">Transmembrane helix</keyword>
<evidence type="ECO:0000313" key="3">
    <source>
        <dbReference type="Proteomes" id="UP000317944"/>
    </source>
</evidence>
<dbReference type="Proteomes" id="UP000317944">
    <property type="component" value="Unassembled WGS sequence"/>
</dbReference>
<dbReference type="RefSeq" id="WP_142510994.1">
    <property type="nucleotide sequence ID" value="NZ_SADV01000039.1"/>
</dbReference>
<comment type="caution">
    <text evidence="2">The sequence shown here is derived from an EMBL/GenBank/DDBJ whole genome shotgun (WGS) entry which is preliminary data.</text>
</comment>
<reference evidence="2 3" key="1">
    <citation type="submission" date="2018-03" db="EMBL/GenBank/DDBJ databases">
        <title>Aerobic endospore-forming bacteria genome sequencing and assembly.</title>
        <authorList>
            <person name="Cavalcante D.A."/>
            <person name="Driks A."/>
            <person name="Putonti C."/>
            <person name="De-Souza M.T."/>
        </authorList>
    </citation>
    <scope>NUCLEOTIDE SEQUENCE [LARGE SCALE GENOMIC DNA]</scope>
    <source>
        <strain evidence="2 3">SDF0037</strain>
    </source>
</reference>
<gene>
    <name evidence="2" type="ORF">C7Y47_23730</name>
</gene>
<protein>
    <submittedName>
        <fullName evidence="2">6-aminohexanoate hydrolase</fullName>
    </submittedName>
</protein>
<dbReference type="AlphaFoldDB" id="A0A544U7L0"/>
<keyword evidence="1" id="KW-0812">Transmembrane</keyword>
<keyword evidence="2" id="KW-0378">Hydrolase</keyword>
<evidence type="ECO:0000256" key="1">
    <source>
        <dbReference type="SAM" id="Phobius"/>
    </source>
</evidence>
<feature type="transmembrane region" description="Helical" evidence="1">
    <location>
        <begin position="50"/>
        <end position="74"/>
    </location>
</feature>
<name>A0A544U7L0_LYSSH</name>
<dbReference type="OrthoDB" id="2314354at2"/>